<dbReference type="HOGENOM" id="CLU_1150737_0_0_9"/>
<comment type="caution">
    <text evidence="1">The sequence shown here is derived from an EMBL/GenBank/DDBJ whole genome shotgun (WGS) entry which is preliminary data.</text>
</comment>
<dbReference type="RefSeq" id="WP_008749934.1">
    <property type="nucleotide sequence ID" value="NZ_GL622296.1"/>
</dbReference>
<accession>E6LJM6</accession>
<name>E6LJM6_9FIRM</name>
<dbReference type="EMBL" id="AEPW01000003">
    <property type="protein sequence ID" value="EFU77977.1"/>
    <property type="molecule type" value="Genomic_DNA"/>
</dbReference>
<dbReference type="AlphaFoldDB" id="E6LJM6"/>
<sequence>MFINNFISMLFPKQKPNKRTVNNIKNNFTCKDVTLERYIKAFLNKEIDAKECLQAFIEYMAYDNDKHIKENKIIFEMLEDFLQDATWKTEWTIDCGDYNPTRPETWLRCIYSIYGDKLHYIKHAEQFLTDLNKEITADNVEETTSHWGMPVTAEEYLHKEELSEKEKNLREKIESGKFTPKEVILMVKDNWEVLYHYSTAYETIEYCIAASENHITPEYFSSAFRDFGRKMGEIYCKVKER</sequence>
<organism evidence="1 2">
    <name type="scientific">Lachnoanaerobaculum saburreum DSM 3986</name>
    <dbReference type="NCBI Taxonomy" id="887325"/>
    <lineage>
        <taxon>Bacteria</taxon>
        <taxon>Bacillati</taxon>
        <taxon>Bacillota</taxon>
        <taxon>Clostridia</taxon>
        <taxon>Lachnospirales</taxon>
        <taxon>Lachnospiraceae</taxon>
        <taxon>Lachnoanaerobaculum</taxon>
    </lineage>
</organism>
<gene>
    <name evidence="1" type="ORF">HMPREF0381_0161</name>
</gene>
<evidence type="ECO:0000313" key="2">
    <source>
        <dbReference type="Proteomes" id="UP000003434"/>
    </source>
</evidence>
<reference evidence="1 2" key="1">
    <citation type="submission" date="2010-12" db="EMBL/GenBank/DDBJ databases">
        <authorList>
            <person name="Muzny D."/>
            <person name="Qin X."/>
            <person name="Deng J."/>
            <person name="Jiang H."/>
            <person name="Liu Y."/>
            <person name="Qu J."/>
            <person name="Song X.-Z."/>
            <person name="Zhang L."/>
            <person name="Thornton R."/>
            <person name="Coyle M."/>
            <person name="Francisco L."/>
            <person name="Jackson L."/>
            <person name="Javaid M."/>
            <person name="Korchina V."/>
            <person name="Kovar C."/>
            <person name="Mata R."/>
            <person name="Mathew T."/>
            <person name="Ngo R."/>
            <person name="Nguyen L."/>
            <person name="Nguyen N."/>
            <person name="Okwuonu G."/>
            <person name="Ongeri F."/>
            <person name="Pham C."/>
            <person name="Simmons D."/>
            <person name="Wilczek-Boney K."/>
            <person name="Hale W."/>
            <person name="Jakkamsetti A."/>
            <person name="Pham P."/>
            <person name="Ruth R."/>
            <person name="San Lucas F."/>
            <person name="Warren J."/>
            <person name="Zhang J."/>
            <person name="Zhao Z."/>
            <person name="Zhou C."/>
            <person name="Zhu D."/>
            <person name="Lee S."/>
            <person name="Bess C."/>
            <person name="Blankenburg K."/>
            <person name="Forbes L."/>
            <person name="Fu Q."/>
            <person name="Gubbala S."/>
            <person name="Hirani K."/>
            <person name="Jayaseelan J.C."/>
            <person name="Lara F."/>
            <person name="Munidasa M."/>
            <person name="Palculict T."/>
            <person name="Patil S."/>
            <person name="Pu L.-L."/>
            <person name="Saada N."/>
            <person name="Tang L."/>
            <person name="Weissenberger G."/>
            <person name="Zhu Y."/>
            <person name="Hemphill L."/>
            <person name="Shang Y."/>
            <person name="Youmans B."/>
            <person name="Ayvaz T."/>
            <person name="Ross M."/>
            <person name="Santibanez J."/>
            <person name="Aqrawi P."/>
            <person name="Gross S."/>
            <person name="Joshi V."/>
            <person name="Fowler G."/>
            <person name="Nazareth L."/>
            <person name="Reid J."/>
            <person name="Worley K."/>
            <person name="Petrosino J."/>
            <person name="Highlander S."/>
            <person name="Gibbs R."/>
        </authorList>
    </citation>
    <scope>NUCLEOTIDE SEQUENCE [LARGE SCALE GENOMIC DNA]</scope>
    <source>
        <strain evidence="1 2">DSM 3986</strain>
    </source>
</reference>
<evidence type="ECO:0000313" key="1">
    <source>
        <dbReference type="EMBL" id="EFU77977.1"/>
    </source>
</evidence>
<proteinExistence type="predicted"/>
<protein>
    <submittedName>
        <fullName evidence="1">Uncharacterized protein</fullName>
    </submittedName>
</protein>
<dbReference type="Proteomes" id="UP000003434">
    <property type="component" value="Unassembled WGS sequence"/>
</dbReference>